<feature type="region of interest" description="Disordered" evidence="1">
    <location>
        <begin position="1"/>
        <end position="21"/>
    </location>
</feature>
<feature type="compositionally biased region" description="Basic and acidic residues" evidence="1">
    <location>
        <begin position="1"/>
        <end position="10"/>
    </location>
</feature>
<feature type="compositionally biased region" description="Polar residues" evidence="1">
    <location>
        <begin position="59"/>
        <end position="100"/>
    </location>
</feature>
<feature type="compositionally biased region" description="Basic and acidic residues" evidence="1">
    <location>
        <begin position="102"/>
        <end position="121"/>
    </location>
</feature>
<reference evidence="2 3" key="1">
    <citation type="submission" date="2015-07" db="EMBL/GenBank/DDBJ databases">
        <title>The genome of Melipona quadrifasciata.</title>
        <authorList>
            <person name="Pan H."/>
            <person name="Kapheim K."/>
        </authorList>
    </citation>
    <scope>NUCLEOTIDE SEQUENCE [LARGE SCALE GENOMIC DNA]</scope>
    <source>
        <strain evidence="2">0111107301</strain>
        <tissue evidence="2">Whole body</tissue>
    </source>
</reference>
<proteinExistence type="predicted"/>
<dbReference type="Proteomes" id="UP000053105">
    <property type="component" value="Unassembled WGS sequence"/>
</dbReference>
<evidence type="ECO:0000313" key="3">
    <source>
        <dbReference type="Proteomes" id="UP000053105"/>
    </source>
</evidence>
<name>A0A0M9A7C1_9HYME</name>
<dbReference type="EMBL" id="KQ435719">
    <property type="protein sequence ID" value="KOX78725.1"/>
    <property type="molecule type" value="Genomic_DNA"/>
</dbReference>
<organism evidence="2 3">
    <name type="scientific">Melipona quadrifasciata</name>
    <dbReference type="NCBI Taxonomy" id="166423"/>
    <lineage>
        <taxon>Eukaryota</taxon>
        <taxon>Metazoa</taxon>
        <taxon>Ecdysozoa</taxon>
        <taxon>Arthropoda</taxon>
        <taxon>Hexapoda</taxon>
        <taxon>Insecta</taxon>
        <taxon>Pterygota</taxon>
        <taxon>Neoptera</taxon>
        <taxon>Endopterygota</taxon>
        <taxon>Hymenoptera</taxon>
        <taxon>Apocrita</taxon>
        <taxon>Aculeata</taxon>
        <taxon>Apoidea</taxon>
        <taxon>Anthophila</taxon>
        <taxon>Apidae</taxon>
        <taxon>Melipona</taxon>
    </lineage>
</organism>
<sequence>MDKPRIVDHKKGNKGNKAFDNPKNIVRKALDTYQSISKCWLFVNFLPLTRSDNLESKSENTNTKTHFPATQFSEQNPTKQLSRRINQTTSELQSFSSSKVPNARDPRNAGNFRERLGKSVE</sequence>
<gene>
    <name evidence="2" type="ORF">WN51_08484</name>
</gene>
<feature type="region of interest" description="Disordered" evidence="1">
    <location>
        <begin position="52"/>
        <end position="121"/>
    </location>
</feature>
<evidence type="ECO:0000256" key="1">
    <source>
        <dbReference type="SAM" id="MobiDB-lite"/>
    </source>
</evidence>
<evidence type="ECO:0000313" key="2">
    <source>
        <dbReference type="EMBL" id="KOX78725.1"/>
    </source>
</evidence>
<dbReference type="AlphaFoldDB" id="A0A0M9A7C1"/>
<protein>
    <submittedName>
        <fullName evidence="2">Uncharacterized protein</fullName>
    </submittedName>
</protein>
<dbReference type="OrthoDB" id="10533670at2759"/>
<keyword evidence="3" id="KW-1185">Reference proteome</keyword>
<accession>A0A0M9A7C1</accession>